<dbReference type="OrthoDB" id="7685535at2"/>
<dbReference type="AlphaFoldDB" id="A0A1L3I2Z9"/>
<dbReference type="KEGG" id="php:PhaeoP97_01054"/>
<dbReference type="RefSeq" id="WP_072504174.1">
    <property type="nucleotide sequence ID" value="NZ_CP016364.1"/>
</dbReference>
<dbReference type="STRING" id="1844006.PhaeoP97_01054"/>
<dbReference type="Proteomes" id="UP000183859">
    <property type="component" value="Chromosome"/>
</dbReference>
<evidence type="ECO:0000313" key="2">
    <source>
        <dbReference type="EMBL" id="APG46481.1"/>
    </source>
</evidence>
<dbReference type="Pfam" id="PF13403">
    <property type="entry name" value="Hint_2"/>
    <property type="match status" value="1"/>
</dbReference>
<dbReference type="InterPro" id="IPR028992">
    <property type="entry name" value="Hedgehog/Intein_dom"/>
</dbReference>
<keyword evidence="3" id="KW-1185">Reference proteome</keyword>
<organism evidence="2 3">
    <name type="scientific">Phaeobacter porticola</name>
    <dbReference type="NCBI Taxonomy" id="1844006"/>
    <lineage>
        <taxon>Bacteria</taxon>
        <taxon>Pseudomonadati</taxon>
        <taxon>Pseudomonadota</taxon>
        <taxon>Alphaproteobacteria</taxon>
        <taxon>Rhodobacterales</taxon>
        <taxon>Roseobacteraceae</taxon>
        <taxon>Phaeobacter</taxon>
    </lineage>
</organism>
<name>A0A1L3I2Z9_9RHOB</name>
<protein>
    <submittedName>
        <fullName evidence="2">Hint domain protein</fullName>
    </submittedName>
</protein>
<feature type="domain" description="Hedgehog/Intein (Hint)" evidence="1">
    <location>
        <begin position="46"/>
        <end position="165"/>
    </location>
</feature>
<sequence length="233" mass="24747">MLLDHSTSFADCQPVGLLMDFPASLAAISAASRARPRPRTGGLLPHMMVETDRGFVQARHVKPGDMVYTLDGGAQEVTAVKHAVPRLTSLVHVPAGALGNDDALLLPADQKVGLELAAVERLFDVPTAMTKVVSLIGHKGISAAMPEKMARIYLSFSEEEMIWAECGMLVHVAGAAANDSAFRDLSLAETRQILASEDGRALTDAGKAEDDQSVEDNVDVISAFDMLRGLLAA</sequence>
<accession>A0A1L3I2Z9</accession>
<evidence type="ECO:0000259" key="1">
    <source>
        <dbReference type="Pfam" id="PF13403"/>
    </source>
</evidence>
<reference evidence="3" key="1">
    <citation type="submission" date="2016-07" db="EMBL/GenBank/DDBJ databases">
        <title>Phaeobacter portensis sp. nov., a tropodithietic acid producing bacterium isolated from a German harbor.</title>
        <authorList>
            <person name="Freese H.M."/>
            <person name="Bunk B."/>
            <person name="Breider S."/>
            <person name="Brinkhoff T."/>
        </authorList>
    </citation>
    <scope>NUCLEOTIDE SEQUENCE [LARGE SCALE GENOMIC DNA]</scope>
    <source>
        <strain evidence="3">P97</strain>
    </source>
</reference>
<dbReference type="EMBL" id="CP016364">
    <property type="protein sequence ID" value="APG46481.1"/>
    <property type="molecule type" value="Genomic_DNA"/>
</dbReference>
<evidence type="ECO:0000313" key="3">
    <source>
        <dbReference type="Proteomes" id="UP000183859"/>
    </source>
</evidence>
<proteinExistence type="predicted"/>
<gene>
    <name evidence="2" type="ORF">PhaeoP97_01054</name>
</gene>